<dbReference type="Pfam" id="PF17834">
    <property type="entry name" value="GHD"/>
    <property type="match status" value="1"/>
</dbReference>
<dbReference type="OrthoDB" id="1657402at2759"/>
<dbReference type="Pfam" id="PF21467">
    <property type="entry name" value="BetaGal_gal-bd"/>
    <property type="match status" value="1"/>
</dbReference>
<evidence type="ECO:0000256" key="6">
    <source>
        <dbReference type="ARBA" id="ARBA00023295"/>
    </source>
</evidence>
<keyword evidence="6 7" id="KW-0326">Glycosidase</keyword>
<feature type="signal peptide" evidence="9">
    <location>
        <begin position="1"/>
        <end position="26"/>
    </location>
</feature>
<sequence>MELPTMSRCALLLFTLILHMAIAASAQGGQAVNVSFDHRSLLFNGERQLVVAGIVHYPRSTPAMWPDLLQKSKAGGLNAIQTYVFWNGHEPQEGQFNFEGRFDLVRFVKDVQSAGLYLILRIGPYVCAEWNLGGFPQWLLEVPGIEFRTDNEPFKAKMEVFTRKIVAMMKEHQLFSWQGGPIILAQIENEYGSVQAAYGEAGKRYAYWAADMAKSLDAGVPWIMCQQPDAPGFIVNTCNGFYCDNFQPHRWPMPKMWTENWDGWFGGWLYPMPRRAAEDIAFAVARFYAKGGALMSYYMYHGGTSFGRTTGGPFLTTSYDYDAPLDEYGLIREPKYSHLAALHSAIRACEGALLAVDEPLVQQLGPKQEAHLFTSLGASNGSGPCAAFLSNWDESLPFLATFRGRPYVLPPWSVSVLPDCTTVRFNTAQMEARPKAIMPIVESTTEAASTATSKVTGDRRIVEHVQSGTLEWSHWAEPLSPREHAVTARVPLEQIATTRDTSDYLWYRRSFTLNSTSLPDSNNATYSIMLTAARDLVHFFLNGDYIGHVMGGLNLTAPVSPREDGTENELAVLVETVGLQNFSPRFEQMGAGITGHVLLLRNEIDLAANLTHGNWTHETALEGELRGVFSPEGQRNVTWSAGLGRSVGSPFTWYKTSFASPPGTSPVALDLQSLGKGLVWVNGHGIGRHWPSQIAAPGQCPPCDYRGPFRTDKCYTGCGQPIQRWYHVPREWLQPTDNLLVIFEEQGGDPSGVAVVTLGPEGVPASVETS</sequence>
<evidence type="ECO:0000259" key="11">
    <source>
        <dbReference type="Pfam" id="PF17834"/>
    </source>
</evidence>
<dbReference type="AlphaFoldDB" id="A0A1Y1IG95"/>
<dbReference type="InterPro" id="IPR017853">
    <property type="entry name" value="GH"/>
</dbReference>
<evidence type="ECO:0000256" key="9">
    <source>
        <dbReference type="SAM" id="SignalP"/>
    </source>
</evidence>
<dbReference type="Proteomes" id="UP000054558">
    <property type="component" value="Unassembled WGS sequence"/>
</dbReference>
<dbReference type="SUPFAM" id="SSF49785">
    <property type="entry name" value="Galactose-binding domain-like"/>
    <property type="match status" value="2"/>
</dbReference>
<dbReference type="EC" id="3.2.1.23" evidence="3 7"/>
<dbReference type="InterPro" id="IPR031330">
    <property type="entry name" value="Gly_Hdrlase_35_cat"/>
</dbReference>
<dbReference type="SUPFAM" id="SSF51445">
    <property type="entry name" value="(Trans)glycosidases"/>
    <property type="match status" value="1"/>
</dbReference>
<feature type="domain" description="Beta-galactosidase galactose-binding" evidence="12">
    <location>
        <begin position="652"/>
        <end position="738"/>
    </location>
</feature>
<evidence type="ECO:0000256" key="7">
    <source>
        <dbReference type="RuleBase" id="RU000675"/>
    </source>
</evidence>
<accession>A0A1Y1IG95</accession>
<dbReference type="Gene3D" id="2.60.120.260">
    <property type="entry name" value="Galactose-binding domain-like"/>
    <property type="match status" value="2"/>
</dbReference>
<reference evidence="13 14" key="1">
    <citation type="journal article" date="2014" name="Nat. Commun.">
        <title>Klebsormidium flaccidum genome reveals primary factors for plant terrestrial adaptation.</title>
        <authorList>
            <person name="Hori K."/>
            <person name="Maruyama F."/>
            <person name="Fujisawa T."/>
            <person name="Togashi T."/>
            <person name="Yamamoto N."/>
            <person name="Seo M."/>
            <person name="Sato S."/>
            <person name="Yamada T."/>
            <person name="Mori H."/>
            <person name="Tajima N."/>
            <person name="Moriyama T."/>
            <person name="Ikeuchi M."/>
            <person name="Watanabe M."/>
            <person name="Wada H."/>
            <person name="Kobayashi K."/>
            <person name="Saito M."/>
            <person name="Masuda T."/>
            <person name="Sasaki-Sekimoto Y."/>
            <person name="Mashiguchi K."/>
            <person name="Awai K."/>
            <person name="Shimojima M."/>
            <person name="Masuda S."/>
            <person name="Iwai M."/>
            <person name="Nobusawa T."/>
            <person name="Narise T."/>
            <person name="Kondo S."/>
            <person name="Saito H."/>
            <person name="Sato R."/>
            <person name="Murakawa M."/>
            <person name="Ihara Y."/>
            <person name="Oshima-Yamada Y."/>
            <person name="Ohtaka K."/>
            <person name="Satoh M."/>
            <person name="Sonobe K."/>
            <person name="Ishii M."/>
            <person name="Ohtani R."/>
            <person name="Kanamori-Sato M."/>
            <person name="Honoki R."/>
            <person name="Miyazaki D."/>
            <person name="Mochizuki H."/>
            <person name="Umetsu J."/>
            <person name="Higashi K."/>
            <person name="Shibata D."/>
            <person name="Kamiya Y."/>
            <person name="Sato N."/>
            <person name="Nakamura Y."/>
            <person name="Tabata S."/>
            <person name="Ida S."/>
            <person name="Kurokawa K."/>
            <person name="Ohta H."/>
        </authorList>
    </citation>
    <scope>NUCLEOTIDE SEQUENCE [LARGE SCALE GENOMIC DNA]</scope>
    <source>
        <strain evidence="13 14">NIES-2285</strain>
    </source>
</reference>
<dbReference type="PRINTS" id="PR00742">
    <property type="entry name" value="GLHYDRLASE35"/>
</dbReference>
<evidence type="ECO:0000256" key="4">
    <source>
        <dbReference type="ARBA" id="ARBA00022729"/>
    </source>
</evidence>
<dbReference type="Gene3D" id="3.20.20.80">
    <property type="entry name" value="Glycosidases"/>
    <property type="match status" value="1"/>
</dbReference>
<feature type="domain" description="Glycoside hydrolase 35 catalytic" evidence="10">
    <location>
        <begin position="40"/>
        <end position="345"/>
    </location>
</feature>
<evidence type="ECO:0000256" key="1">
    <source>
        <dbReference type="ARBA" id="ARBA00001412"/>
    </source>
</evidence>
<dbReference type="InterPro" id="IPR019801">
    <property type="entry name" value="Glyco_hydro_35_CS"/>
</dbReference>
<evidence type="ECO:0000313" key="14">
    <source>
        <dbReference type="Proteomes" id="UP000054558"/>
    </source>
</evidence>
<comment type="catalytic activity">
    <reaction evidence="1 7">
        <text>Hydrolysis of terminal non-reducing beta-D-galactose residues in beta-D-galactosides.</text>
        <dbReference type="EC" id="3.2.1.23"/>
    </reaction>
</comment>
<dbReference type="GO" id="GO:0005773">
    <property type="term" value="C:vacuole"/>
    <property type="evidence" value="ECO:0000318"/>
    <property type="project" value="GO_Central"/>
</dbReference>
<evidence type="ECO:0000256" key="2">
    <source>
        <dbReference type="ARBA" id="ARBA00009809"/>
    </source>
</evidence>
<evidence type="ECO:0000256" key="5">
    <source>
        <dbReference type="ARBA" id="ARBA00022801"/>
    </source>
</evidence>
<dbReference type="EMBL" id="DF237326">
    <property type="protein sequence ID" value="GAQ87786.1"/>
    <property type="molecule type" value="Genomic_DNA"/>
</dbReference>
<feature type="domain" description="Beta-galactosidase beta-sandwich" evidence="11">
    <location>
        <begin position="382"/>
        <end position="429"/>
    </location>
</feature>
<evidence type="ECO:0000259" key="10">
    <source>
        <dbReference type="Pfam" id="PF01301"/>
    </source>
</evidence>
<dbReference type="PROSITE" id="PS01182">
    <property type="entry name" value="GLYCOSYL_HYDROL_F35"/>
    <property type="match status" value="1"/>
</dbReference>
<organism evidence="13 14">
    <name type="scientific">Klebsormidium nitens</name>
    <name type="common">Green alga</name>
    <name type="synonym">Ulothrix nitens</name>
    <dbReference type="NCBI Taxonomy" id="105231"/>
    <lineage>
        <taxon>Eukaryota</taxon>
        <taxon>Viridiplantae</taxon>
        <taxon>Streptophyta</taxon>
        <taxon>Klebsormidiophyceae</taxon>
        <taxon>Klebsormidiales</taxon>
        <taxon>Klebsormidiaceae</taxon>
        <taxon>Klebsormidium</taxon>
    </lineage>
</organism>
<gene>
    <name evidence="13" type="ORF">KFL_003770060</name>
</gene>
<keyword evidence="14" id="KW-1185">Reference proteome</keyword>
<keyword evidence="5 7" id="KW-0378">Hydrolase</keyword>
<name>A0A1Y1IG95_KLENI</name>
<dbReference type="STRING" id="105231.A0A1Y1IG95"/>
<feature type="chain" id="PRO_5012620943" description="Beta-galactosidase" evidence="9">
    <location>
        <begin position="27"/>
        <end position="770"/>
    </location>
</feature>
<dbReference type="GO" id="GO:0009827">
    <property type="term" value="P:plant-type cell wall modification"/>
    <property type="evidence" value="ECO:0000318"/>
    <property type="project" value="GO_Central"/>
</dbReference>
<dbReference type="InterPro" id="IPR048913">
    <property type="entry name" value="BetaGal_gal-bd"/>
</dbReference>
<dbReference type="InterPro" id="IPR008979">
    <property type="entry name" value="Galactose-bd-like_sf"/>
</dbReference>
<evidence type="ECO:0000256" key="3">
    <source>
        <dbReference type="ARBA" id="ARBA00012756"/>
    </source>
</evidence>
<evidence type="ECO:0000259" key="12">
    <source>
        <dbReference type="Pfam" id="PF21467"/>
    </source>
</evidence>
<keyword evidence="4 9" id="KW-0732">Signal</keyword>
<comment type="similarity">
    <text evidence="2 8">Belongs to the glycosyl hydrolase 35 family.</text>
</comment>
<dbReference type="GO" id="GO:0009505">
    <property type="term" value="C:plant-type cell wall"/>
    <property type="evidence" value="ECO:0000318"/>
    <property type="project" value="GO_Central"/>
</dbReference>
<dbReference type="GO" id="GO:0004565">
    <property type="term" value="F:beta-galactosidase activity"/>
    <property type="evidence" value="ECO:0000318"/>
    <property type="project" value="GO_Central"/>
</dbReference>
<dbReference type="InterPro" id="IPR041392">
    <property type="entry name" value="GHD"/>
</dbReference>
<dbReference type="PANTHER" id="PTHR23421">
    <property type="entry name" value="BETA-GALACTOSIDASE RELATED"/>
    <property type="match status" value="1"/>
</dbReference>
<dbReference type="OMA" id="MWGDLIQ"/>
<protein>
    <recommendedName>
        <fullName evidence="3 7">Beta-galactosidase</fullName>
        <ecNumber evidence="3 7">3.2.1.23</ecNumber>
    </recommendedName>
</protein>
<dbReference type="FunFam" id="2.60.120.260:FF:000142">
    <property type="entry name" value="Beta-galactosidase"/>
    <property type="match status" value="1"/>
</dbReference>
<dbReference type="GO" id="GO:0019388">
    <property type="term" value="P:galactose catabolic process"/>
    <property type="evidence" value="ECO:0000318"/>
    <property type="project" value="GO_Central"/>
</dbReference>
<evidence type="ECO:0000256" key="8">
    <source>
        <dbReference type="RuleBase" id="RU003679"/>
    </source>
</evidence>
<evidence type="ECO:0000313" key="13">
    <source>
        <dbReference type="EMBL" id="GAQ87786.1"/>
    </source>
</evidence>
<dbReference type="Pfam" id="PF01301">
    <property type="entry name" value="Glyco_hydro_35"/>
    <property type="match status" value="1"/>
</dbReference>
<dbReference type="FunFam" id="3.20.20.80:FF:000006">
    <property type="entry name" value="Beta-galactosidase"/>
    <property type="match status" value="1"/>
</dbReference>
<dbReference type="InterPro" id="IPR001944">
    <property type="entry name" value="Glycoside_Hdrlase_35"/>
</dbReference>
<proteinExistence type="inferred from homology"/>